<dbReference type="Proteomes" id="UP001642409">
    <property type="component" value="Unassembled WGS sequence"/>
</dbReference>
<reference evidence="2 3" key="2">
    <citation type="submission" date="2024-07" db="EMBL/GenBank/DDBJ databases">
        <authorList>
            <person name="Akdeniz Z."/>
        </authorList>
    </citation>
    <scope>NUCLEOTIDE SEQUENCE [LARGE SCALE GENOMIC DNA]</scope>
</reference>
<organism evidence="1">
    <name type="scientific">Hexamita inflata</name>
    <dbReference type="NCBI Taxonomy" id="28002"/>
    <lineage>
        <taxon>Eukaryota</taxon>
        <taxon>Metamonada</taxon>
        <taxon>Diplomonadida</taxon>
        <taxon>Hexamitidae</taxon>
        <taxon>Hexamitinae</taxon>
        <taxon>Hexamita</taxon>
    </lineage>
</organism>
<proteinExistence type="predicted"/>
<keyword evidence="3" id="KW-1185">Reference proteome</keyword>
<comment type="caution">
    <text evidence="1">The sequence shown here is derived from an EMBL/GenBank/DDBJ whole genome shotgun (WGS) entry which is preliminary data.</text>
</comment>
<reference evidence="1" key="1">
    <citation type="submission" date="2023-06" db="EMBL/GenBank/DDBJ databases">
        <authorList>
            <person name="Kurt Z."/>
        </authorList>
    </citation>
    <scope>NUCLEOTIDE SEQUENCE</scope>
</reference>
<dbReference type="AlphaFoldDB" id="A0AA86V0N6"/>
<evidence type="ECO:0000313" key="1">
    <source>
        <dbReference type="EMBL" id="CAI9971891.1"/>
    </source>
</evidence>
<protein>
    <submittedName>
        <fullName evidence="2">Hypothetical_protein</fullName>
    </submittedName>
</protein>
<gene>
    <name evidence="2" type="ORF">HINF_LOCUS42168</name>
    <name evidence="1" type="ORF">HINF_LOCUS59536</name>
</gene>
<evidence type="ECO:0000313" key="2">
    <source>
        <dbReference type="EMBL" id="CAL6047359.1"/>
    </source>
</evidence>
<evidence type="ECO:0000313" key="3">
    <source>
        <dbReference type="Proteomes" id="UP001642409"/>
    </source>
</evidence>
<name>A0AA86V0N6_9EUKA</name>
<accession>A0AA86V0N6</accession>
<dbReference type="EMBL" id="CATOUU010001099">
    <property type="protein sequence ID" value="CAI9971891.1"/>
    <property type="molecule type" value="Genomic_DNA"/>
</dbReference>
<dbReference type="EMBL" id="CAXDID020000171">
    <property type="protein sequence ID" value="CAL6047359.1"/>
    <property type="molecule type" value="Genomic_DNA"/>
</dbReference>
<sequence>MLKFGRYFHQVELVCFTVLSEKPTSGLTNIINFVSQLSYIDNSLQQVQQICEFLIKLQLRSFVVYEPALAKTQILLITDSCISLNARGFDNIIDIALNKFKN</sequence>